<evidence type="ECO:0000313" key="3">
    <source>
        <dbReference type="Proteomes" id="UP001189429"/>
    </source>
</evidence>
<proteinExistence type="predicted"/>
<name>A0ABN9PJX4_9DINO</name>
<protein>
    <submittedName>
        <fullName evidence="2">Uncharacterized protein</fullName>
    </submittedName>
</protein>
<gene>
    <name evidence="2" type="ORF">PCOR1329_LOCUS2574</name>
</gene>
<sequence length="162" mass="18004">TFGTRGGCPTLLGTGRRSSPRPPRASVAPYALRGACPSRCSEGAGGLSDVIQPYGWSSDTLLLFNAAAGEWRTYHTKNLEPPGKLRNARVRWFHPDGSKFKLIPSIRMLVEVHRRILDEEEDELKQRLGQFAEGYARRWWAKEVGGMGGLEGREVSPRALEL</sequence>
<accession>A0ABN9PJX4</accession>
<feature type="region of interest" description="Disordered" evidence="1">
    <location>
        <begin position="1"/>
        <end position="26"/>
    </location>
</feature>
<reference evidence="2" key="1">
    <citation type="submission" date="2023-10" db="EMBL/GenBank/DDBJ databases">
        <authorList>
            <person name="Chen Y."/>
            <person name="Shah S."/>
            <person name="Dougan E. K."/>
            <person name="Thang M."/>
            <person name="Chan C."/>
        </authorList>
    </citation>
    <scope>NUCLEOTIDE SEQUENCE [LARGE SCALE GENOMIC DNA]</scope>
</reference>
<evidence type="ECO:0000256" key="1">
    <source>
        <dbReference type="SAM" id="MobiDB-lite"/>
    </source>
</evidence>
<comment type="caution">
    <text evidence="2">The sequence shown here is derived from an EMBL/GenBank/DDBJ whole genome shotgun (WGS) entry which is preliminary data.</text>
</comment>
<evidence type="ECO:0000313" key="2">
    <source>
        <dbReference type="EMBL" id="CAK0791772.1"/>
    </source>
</evidence>
<keyword evidence="3" id="KW-1185">Reference proteome</keyword>
<organism evidence="2 3">
    <name type="scientific">Prorocentrum cordatum</name>
    <dbReference type="NCBI Taxonomy" id="2364126"/>
    <lineage>
        <taxon>Eukaryota</taxon>
        <taxon>Sar</taxon>
        <taxon>Alveolata</taxon>
        <taxon>Dinophyceae</taxon>
        <taxon>Prorocentrales</taxon>
        <taxon>Prorocentraceae</taxon>
        <taxon>Prorocentrum</taxon>
    </lineage>
</organism>
<dbReference type="EMBL" id="CAUYUJ010000654">
    <property type="protein sequence ID" value="CAK0791772.1"/>
    <property type="molecule type" value="Genomic_DNA"/>
</dbReference>
<feature type="non-terminal residue" evidence="2">
    <location>
        <position position="1"/>
    </location>
</feature>
<dbReference type="Proteomes" id="UP001189429">
    <property type="component" value="Unassembled WGS sequence"/>
</dbReference>